<gene>
    <name evidence="2" type="ORF">EGYM00392_LOCUS32840</name>
</gene>
<feature type="compositionally biased region" description="Low complexity" evidence="1">
    <location>
        <begin position="355"/>
        <end position="372"/>
    </location>
</feature>
<feature type="region of interest" description="Disordered" evidence="1">
    <location>
        <begin position="285"/>
        <end position="382"/>
    </location>
</feature>
<evidence type="ECO:0000256" key="1">
    <source>
        <dbReference type="SAM" id="MobiDB-lite"/>
    </source>
</evidence>
<feature type="compositionally biased region" description="Basic residues" evidence="1">
    <location>
        <begin position="170"/>
        <end position="184"/>
    </location>
</feature>
<feature type="compositionally biased region" description="Pro residues" evidence="1">
    <location>
        <begin position="373"/>
        <end position="382"/>
    </location>
</feature>
<feature type="region of interest" description="Disordered" evidence="1">
    <location>
        <begin position="159"/>
        <end position="189"/>
    </location>
</feature>
<dbReference type="EMBL" id="HBGA01087900">
    <property type="protein sequence ID" value="CAD9021720.1"/>
    <property type="molecule type" value="Transcribed_RNA"/>
</dbReference>
<feature type="compositionally biased region" description="Low complexity" evidence="1">
    <location>
        <begin position="228"/>
        <end position="237"/>
    </location>
</feature>
<evidence type="ECO:0000313" key="2">
    <source>
        <dbReference type="EMBL" id="CAD9021720.1"/>
    </source>
</evidence>
<reference evidence="2" key="1">
    <citation type="submission" date="2021-01" db="EMBL/GenBank/DDBJ databases">
        <authorList>
            <person name="Corre E."/>
            <person name="Pelletier E."/>
            <person name="Niang G."/>
            <person name="Scheremetjew M."/>
            <person name="Finn R."/>
            <person name="Kale V."/>
            <person name="Holt S."/>
            <person name="Cochrane G."/>
            <person name="Meng A."/>
            <person name="Brown T."/>
            <person name="Cohen L."/>
        </authorList>
    </citation>
    <scope>NUCLEOTIDE SEQUENCE</scope>
    <source>
        <strain evidence="2">NIES-381</strain>
    </source>
</reference>
<dbReference type="AlphaFoldDB" id="A0A7S1IT35"/>
<feature type="compositionally biased region" description="Basic and acidic residues" evidence="1">
    <location>
        <begin position="214"/>
        <end position="225"/>
    </location>
</feature>
<sequence>MAVGKTQHGANAEDDFGHLAMMLTVSSSLNLSFEGLQDLEEASPLDILLGKIASALDATDERLQRPVYQHWDAGCTVLDVIAAEALRMGYSRNNGVLLVWDLQVNEEEAKTRTLLADLEDLQWDELMFRRVVHQGQVLEHGSLAFLFEYGKEDIEMNESAAPRAEEGGARRRRRNKSPSKKNQRKCNGADVYATALVKERGDLARQLGKRMHRSEKVAREGDRRHPSPMKYSASAAPAAPPRPSADGLLAALPMLQMDVTSVRLLPGMSRPWDILLPEHYFPTGPVHLQPRGPSQAQPDNPTPAQQLKLTRRPAPPAAAGSGKGASHRRNLTGRGGPQRELGAAANFNEMKQWEAASASAASVSSSPTQQPCTPVPPPAATL</sequence>
<organism evidence="2">
    <name type="scientific">Eutreptiella gymnastica</name>
    <dbReference type="NCBI Taxonomy" id="73025"/>
    <lineage>
        <taxon>Eukaryota</taxon>
        <taxon>Discoba</taxon>
        <taxon>Euglenozoa</taxon>
        <taxon>Euglenida</taxon>
        <taxon>Spirocuta</taxon>
        <taxon>Euglenophyceae</taxon>
        <taxon>Eutreptiales</taxon>
        <taxon>Eutreptiaceae</taxon>
        <taxon>Eutreptiella</taxon>
    </lineage>
</organism>
<feature type="compositionally biased region" description="Polar residues" evidence="1">
    <location>
        <begin position="292"/>
        <end position="308"/>
    </location>
</feature>
<accession>A0A7S1IT35</accession>
<feature type="region of interest" description="Disordered" evidence="1">
    <location>
        <begin position="204"/>
        <end position="244"/>
    </location>
</feature>
<protein>
    <submittedName>
        <fullName evidence="2">Uncharacterized protein</fullName>
    </submittedName>
</protein>
<proteinExistence type="predicted"/>
<name>A0A7S1IT35_9EUGL</name>